<evidence type="ECO:0000256" key="2">
    <source>
        <dbReference type="ARBA" id="ARBA00022692"/>
    </source>
</evidence>
<sequence length="89" mass="9392">MKNDSDSLFGNLRDDIHAASLELAGTILFLLLGLGGIQASAFSNQAFVGVATGASTANQIHSIPQLLYISASMGLSLLVSVWFFYRVTG</sequence>
<keyword evidence="3 5" id="KW-1133">Transmembrane helix</keyword>
<evidence type="ECO:0000256" key="1">
    <source>
        <dbReference type="ARBA" id="ARBA00004141"/>
    </source>
</evidence>
<dbReference type="InterPro" id="IPR023271">
    <property type="entry name" value="Aquaporin-like"/>
</dbReference>
<evidence type="ECO:0000256" key="5">
    <source>
        <dbReference type="SAM" id="Phobius"/>
    </source>
</evidence>
<gene>
    <name evidence="6" type="ORF">RDB_LOCUS21138</name>
</gene>
<dbReference type="Proteomes" id="UP000663826">
    <property type="component" value="Unassembled WGS sequence"/>
</dbReference>
<comment type="caution">
    <text evidence="6">The sequence shown here is derived from an EMBL/GenBank/DDBJ whole genome shotgun (WGS) entry which is preliminary data.</text>
</comment>
<dbReference type="AlphaFoldDB" id="A0A8H2WHF4"/>
<dbReference type="Gene3D" id="1.20.1080.10">
    <property type="entry name" value="Glycerol uptake facilitator protein"/>
    <property type="match status" value="1"/>
</dbReference>
<evidence type="ECO:0000313" key="7">
    <source>
        <dbReference type="Proteomes" id="UP000663826"/>
    </source>
</evidence>
<comment type="subcellular location">
    <subcellularLocation>
        <location evidence="1">Membrane</location>
        <topology evidence="1">Multi-pass membrane protein</topology>
    </subcellularLocation>
</comment>
<keyword evidence="2 5" id="KW-0812">Transmembrane</keyword>
<organism evidence="6 7">
    <name type="scientific">Rhizoctonia solani</name>
    <dbReference type="NCBI Taxonomy" id="456999"/>
    <lineage>
        <taxon>Eukaryota</taxon>
        <taxon>Fungi</taxon>
        <taxon>Dikarya</taxon>
        <taxon>Basidiomycota</taxon>
        <taxon>Agaricomycotina</taxon>
        <taxon>Agaricomycetes</taxon>
        <taxon>Cantharellales</taxon>
        <taxon>Ceratobasidiaceae</taxon>
        <taxon>Rhizoctonia</taxon>
    </lineage>
</organism>
<protein>
    <submittedName>
        <fullName evidence="6">Uncharacterized protein</fullName>
    </submittedName>
</protein>
<accession>A0A8H2WHF4</accession>
<proteinExistence type="predicted"/>
<evidence type="ECO:0000256" key="3">
    <source>
        <dbReference type="ARBA" id="ARBA00022989"/>
    </source>
</evidence>
<keyword evidence="4 5" id="KW-0472">Membrane</keyword>
<evidence type="ECO:0000256" key="4">
    <source>
        <dbReference type="ARBA" id="ARBA00023136"/>
    </source>
</evidence>
<dbReference type="EMBL" id="CAJMWQ010000789">
    <property type="protein sequence ID" value="CAE6381401.1"/>
    <property type="molecule type" value="Genomic_DNA"/>
</dbReference>
<dbReference type="GO" id="GO:0016020">
    <property type="term" value="C:membrane"/>
    <property type="evidence" value="ECO:0007669"/>
    <property type="project" value="UniProtKB-SubCell"/>
</dbReference>
<feature type="transmembrane region" description="Helical" evidence="5">
    <location>
        <begin position="63"/>
        <end position="85"/>
    </location>
</feature>
<feature type="non-terminal residue" evidence="6">
    <location>
        <position position="1"/>
    </location>
</feature>
<feature type="transmembrane region" description="Helical" evidence="5">
    <location>
        <begin position="21"/>
        <end position="43"/>
    </location>
</feature>
<name>A0A8H2WHF4_9AGAM</name>
<reference evidence="6" key="1">
    <citation type="submission" date="2021-01" db="EMBL/GenBank/DDBJ databases">
        <authorList>
            <person name="Kaushik A."/>
        </authorList>
    </citation>
    <scope>NUCLEOTIDE SEQUENCE</scope>
    <source>
        <strain evidence="6">AG1-1B</strain>
    </source>
</reference>
<evidence type="ECO:0000313" key="6">
    <source>
        <dbReference type="EMBL" id="CAE6381401.1"/>
    </source>
</evidence>